<accession>A0A1M5YAQ5</accession>
<dbReference type="AlphaFoldDB" id="A0A1M5YAQ5"/>
<sequence length="254" mass="28828">MLAVFSLNQVTMSEHFAAFAELVQRRRSVRKFDEQRPFDHDAVGRALELSLLSPNSSNMQLWQFHRVISLELRAEVARCCLNQNAAATARELVVIVTTPQHWQGRAEHNARMVRENFAGREDHPAAKRAFKYYEKLIPTLYNNDALGLRGRVRKLFSWFVGLRKPMVREVSKTDLRVCLHKSTSLAAMTLMTGLQAEGIDSCPMEGYDSKRLARLLQLAPGCEITMVIGCGHGLEEGIYGERHRVPSDSVILRH</sequence>
<name>A0A1M5YAQ5_9GAMM</name>
<evidence type="ECO:0000259" key="3">
    <source>
        <dbReference type="Pfam" id="PF00881"/>
    </source>
</evidence>
<dbReference type="Proteomes" id="UP000184268">
    <property type="component" value="Unassembled WGS sequence"/>
</dbReference>
<dbReference type="Gene3D" id="3.40.109.10">
    <property type="entry name" value="NADH Oxidase"/>
    <property type="match status" value="1"/>
</dbReference>
<keyword evidence="2" id="KW-0560">Oxidoreductase</keyword>
<dbReference type="EMBL" id="FQXG01000007">
    <property type="protein sequence ID" value="SHI09127.1"/>
    <property type="molecule type" value="Genomic_DNA"/>
</dbReference>
<evidence type="ECO:0000256" key="2">
    <source>
        <dbReference type="ARBA" id="ARBA00023002"/>
    </source>
</evidence>
<evidence type="ECO:0000256" key="1">
    <source>
        <dbReference type="ARBA" id="ARBA00007118"/>
    </source>
</evidence>
<comment type="similarity">
    <text evidence="1">Belongs to the nitroreductase family.</text>
</comment>
<dbReference type="GO" id="GO:0016491">
    <property type="term" value="F:oxidoreductase activity"/>
    <property type="evidence" value="ECO:0007669"/>
    <property type="project" value="UniProtKB-KW"/>
</dbReference>
<feature type="domain" description="Nitroreductase" evidence="3">
    <location>
        <begin position="24"/>
        <end position="232"/>
    </location>
</feature>
<dbReference type="STRING" id="299255.SAMN02745129_4018"/>
<dbReference type="PANTHER" id="PTHR43673:SF10">
    <property type="entry name" value="NADH DEHYDROGENASE_NAD(P)H NITROREDUCTASE XCC3605-RELATED"/>
    <property type="match status" value="1"/>
</dbReference>
<keyword evidence="5" id="KW-1185">Reference proteome</keyword>
<gene>
    <name evidence="4" type="ORF">SAMN02745129_4018</name>
</gene>
<dbReference type="InterPro" id="IPR000415">
    <property type="entry name" value="Nitroreductase-like"/>
</dbReference>
<reference evidence="4 5" key="1">
    <citation type="submission" date="2016-11" db="EMBL/GenBank/DDBJ databases">
        <authorList>
            <person name="Jaros S."/>
            <person name="Januszkiewicz K."/>
            <person name="Wedrychowicz H."/>
        </authorList>
    </citation>
    <scope>NUCLEOTIDE SEQUENCE [LARGE SCALE GENOMIC DNA]</scope>
    <source>
        <strain evidence="4 5">DSM 16917</strain>
    </source>
</reference>
<dbReference type="PANTHER" id="PTHR43673">
    <property type="entry name" value="NAD(P)H NITROREDUCTASE YDGI-RELATED"/>
    <property type="match status" value="1"/>
</dbReference>
<dbReference type="Pfam" id="PF00881">
    <property type="entry name" value="Nitroreductase"/>
    <property type="match status" value="1"/>
</dbReference>
<organism evidence="4 5">
    <name type="scientific">Ferrimonas marina</name>
    <dbReference type="NCBI Taxonomy" id="299255"/>
    <lineage>
        <taxon>Bacteria</taxon>
        <taxon>Pseudomonadati</taxon>
        <taxon>Pseudomonadota</taxon>
        <taxon>Gammaproteobacteria</taxon>
        <taxon>Alteromonadales</taxon>
        <taxon>Ferrimonadaceae</taxon>
        <taxon>Ferrimonas</taxon>
    </lineage>
</organism>
<dbReference type="SUPFAM" id="SSF55469">
    <property type="entry name" value="FMN-dependent nitroreductase-like"/>
    <property type="match status" value="1"/>
</dbReference>
<evidence type="ECO:0000313" key="5">
    <source>
        <dbReference type="Proteomes" id="UP000184268"/>
    </source>
</evidence>
<evidence type="ECO:0000313" key="4">
    <source>
        <dbReference type="EMBL" id="SHI09127.1"/>
    </source>
</evidence>
<protein>
    <submittedName>
        <fullName evidence="4">Nitroreductase</fullName>
    </submittedName>
</protein>
<proteinExistence type="inferred from homology"/>
<dbReference type="InterPro" id="IPR029479">
    <property type="entry name" value="Nitroreductase"/>
</dbReference>